<keyword evidence="1" id="KW-0677">Repeat</keyword>
<gene>
    <name evidence="3" type="ORF">OIU74_016857</name>
</gene>
<feature type="repeat" description="PPR" evidence="2">
    <location>
        <begin position="177"/>
        <end position="211"/>
    </location>
</feature>
<dbReference type="PROSITE" id="PS51375">
    <property type="entry name" value="PPR"/>
    <property type="match status" value="2"/>
</dbReference>
<dbReference type="NCBIfam" id="TIGR00756">
    <property type="entry name" value="PPR"/>
    <property type="match status" value="2"/>
</dbReference>
<dbReference type="EMBL" id="JAPFFM010000019">
    <property type="protein sequence ID" value="KAJ6688224.1"/>
    <property type="molecule type" value="Genomic_DNA"/>
</dbReference>
<keyword evidence="4" id="KW-1185">Reference proteome</keyword>
<feature type="repeat" description="PPR" evidence="2">
    <location>
        <begin position="75"/>
        <end position="109"/>
    </location>
</feature>
<dbReference type="Pfam" id="PF20431">
    <property type="entry name" value="E_motif"/>
    <property type="match status" value="1"/>
</dbReference>
<evidence type="ECO:0000256" key="1">
    <source>
        <dbReference type="ARBA" id="ARBA00022737"/>
    </source>
</evidence>
<dbReference type="GO" id="GO:0009451">
    <property type="term" value="P:RNA modification"/>
    <property type="evidence" value="ECO:0007669"/>
    <property type="project" value="InterPro"/>
</dbReference>
<name>A0A9Q0PHJ5_9ROSI</name>
<reference evidence="3" key="2">
    <citation type="journal article" date="2023" name="Int. J. Mol. Sci.">
        <title>De Novo Assembly and Annotation of 11 Diverse Shrub Willow (Salix) Genomes Reveals Novel Gene Organization in Sex-Linked Regions.</title>
        <authorList>
            <person name="Hyden B."/>
            <person name="Feng K."/>
            <person name="Yates T.B."/>
            <person name="Jawdy S."/>
            <person name="Cereghino C."/>
            <person name="Smart L.B."/>
            <person name="Muchero W."/>
        </authorList>
    </citation>
    <scope>NUCLEOTIDE SEQUENCE</scope>
    <source>
        <tissue evidence="3">Shoot tip</tissue>
    </source>
</reference>
<organism evidence="3 4">
    <name type="scientific">Salix koriyanagi</name>
    <dbReference type="NCBI Taxonomy" id="2511006"/>
    <lineage>
        <taxon>Eukaryota</taxon>
        <taxon>Viridiplantae</taxon>
        <taxon>Streptophyta</taxon>
        <taxon>Embryophyta</taxon>
        <taxon>Tracheophyta</taxon>
        <taxon>Spermatophyta</taxon>
        <taxon>Magnoliopsida</taxon>
        <taxon>eudicotyledons</taxon>
        <taxon>Gunneridae</taxon>
        <taxon>Pentapetalae</taxon>
        <taxon>rosids</taxon>
        <taxon>fabids</taxon>
        <taxon>Malpighiales</taxon>
        <taxon>Salicaceae</taxon>
        <taxon>Saliceae</taxon>
        <taxon>Salix</taxon>
    </lineage>
</organism>
<dbReference type="InterPro" id="IPR002885">
    <property type="entry name" value="PPR_rpt"/>
</dbReference>
<evidence type="ECO:0008006" key="5">
    <source>
        <dbReference type="Google" id="ProtNLM"/>
    </source>
</evidence>
<dbReference type="PANTHER" id="PTHR47926">
    <property type="entry name" value="PENTATRICOPEPTIDE REPEAT-CONTAINING PROTEIN"/>
    <property type="match status" value="1"/>
</dbReference>
<protein>
    <recommendedName>
        <fullName evidence="5">Pentatricopeptide repeat-containing protein</fullName>
    </recommendedName>
</protein>
<dbReference type="FunFam" id="1.25.40.10:FF:000351">
    <property type="entry name" value="Pentatricopeptide repeat-containing protein"/>
    <property type="match status" value="1"/>
</dbReference>
<reference evidence="3" key="1">
    <citation type="submission" date="2022-11" db="EMBL/GenBank/DDBJ databases">
        <authorList>
            <person name="Hyden B.L."/>
            <person name="Feng K."/>
            <person name="Yates T."/>
            <person name="Jawdy S."/>
            <person name="Smart L.B."/>
            <person name="Muchero W."/>
        </authorList>
    </citation>
    <scope>NUCLEOTIDE SEQUENCE</scope>
    <source>
        <tissue evidence="3">Shoot tip</tissue>
    </source>
</reference>
<evidence type="ECO:0000256" key="2">
    <source>
        <dbReference type="PROSITE-ProRule" id="PRU00708"/>
    </source>
</evidence>
<sequence>MIGCDVIPDNYTYACLIRACCESFYFAGLRIVHGSVIISGLGLDSVTCSALVTGYSKMGLVGEASKVFCGVFKPDLVLWNAMISGCGYCGFGDKGLLFFNEMRDNGNKKPDGYTFVALISGLANSSSLELGQGIHGLCLKSGFDCNDHVGSSLVSMYSRFSYINLAYGVFRSLCQPDLVTWSALITGFSQAGEYDKALLFYRNLNLTGKRPDSVLIASTLVATAQLSSVWSGAQIHGYIVRYGFESHVMVSSALIDMYSKCGFVGLGLRVFENMPNRNIVSYNSIISGLGLHGLASQAFDMFTEQPVDSGIWGALLSCCDAHGDSELAEIVAQQLFDGEPKKGAYRVMLSNIYAGDGKWVDVEKMRDYITTAGAEKMPGLSRIGSY</sequence>
<dbReference type="Gene3D" id="1.25.40.10">
    <property type="entry name" value="Tetratricopeptide repeat domain"/>
    <property type="match status" value="3"/>
</dbReference>
<dbReference type="InterPro" id="IPR011990">
    <property type="entry name" value="TPR-like_helical_dom_sf"/>
</dbReference>
<evidence type="ECO:0000313" key="3">
    <source>
        <dbReference type="EMBL" id="KAJ6688224.1"/>
    </source>
</evidence>
<accession>A0A9Q0PHJ5</accession>
<dbReference type="Proteomes" id="UP001151752">
    <property type="component" value="Chromosome 15W"/>
</dbReference>
<dbReference type="Pfam" id="PF01535">
    <property type="entry name" value="PPR"/>
    <property type="match status" value="4"/>
</dbReference>
<dbReference type="InterPro" id="IPR046960">
    <property type="entry name" value="PPR_At4g14850-like_plant"/>
</dbReference>
<dbReference type="Pfam" id="PF13041">
    <property type="entry name" value="PPR_2"/>
    <property type="match status" value="1"/>
</dbReference>
<dbReference type="InterPro" id="IPR046848">
    <property type="entry name" value="E_motif"/>
</dbReference>
<proteinExistence type="predicted"/>
<dbReference type="GO" id="GO:0003723">
    <property type="term" value="F:RNA binding"/>
    <property type="evidence" value="ECO:0007669"/>
    <property type="project" value="InterPro"/>
</dbReference>
<comment type="caution">
    <text evidence="3">The sequence shown here is derived from an EMBL/GenBank/DDBJ whole genome shotgun (WGS) entry which is preliminary data.</text>
</comment>
<evidence type="ECO:0000313" key="4">
    <source>
        <dbReference type="Proteomes" id="UP001151752"/>
    </source>
</evidence>
<dbReference type="AlphaFoldDB" id="A0A9Q0PHJ5"/>